<proteinExistence type="predicted"/>
<sequence>MKTSLFALALLLSSTCFTTAQDFYLPSSSKSKKAVAALHQAAELYGNVHFAQGNEKTAEALAEDPNLFMAHVNAVQFASKANKPAIIEKALAVDASNFNEAEKIMRGLMEKWAQDLDYLPTEEMKALVAAYPKTPQATEWASLHAFFTAKDVEAGLAYSQKLAKMSPKYGPNYNTMGYMYLKKGEMDKAKAALEKYIASAPKEPNAYDSMGEYYMNTKDYTKAAEYYDKAAKLGLADAKERADKAREMIKQE</sequence>
<dbReference type="EMBL" id="WHLY01000002">
    <property type="protein sequence ID" value="MPR35349.1"/>
    <property type="molecule type" value="Genomic_DNA"/>
</dbReference>
<keyword evidence="2 3" id="KW-0802">TPR repeat</keyword>
<protein>
    <submittedName>
        <fullName evidence="5">Tetratricopeptide repeat protein</fullName>
    </submittedName>
</protein>
<keyword evidence="4" id="KW-0732">Signal</keyword>
<dbReference type="RefSeq" id="WP_152762323.1">
    <property type="nucleotide sequence ID" value="NZ_WHLY01000002.1"/>
</dbReference>
<evidence type="ECO:0000313" key="6">
    <source>
        <dbReference type="Proteomes" id="UP000479293"/>
    </source>
</evidence>
<evidence type="ECO:0000256" key="1">
    <source>
        <dbReference type="ARBA" id="ARBA00022737"/>
    </source>
</evidence>
<dbReference type="InterPro" id="IPR019734">
    <property type="entry name" value="TPR_rpt"/>
</dbReference>
<keyword evidence="1" id="KW-0677">Repeat</keyword>
<keyword evidence="6" id="KW-1185">Reference proteome</keyword>
<dbReference type="AlphaFoldDB" id="A0A7C9FQW5"/>
<evidence type="ECO:0000256" key="3">
    <source>
        <dbReference type="PROSITE-ProRule" id="PRU00339"/>
    </source>
</evidence>
<dbReference type="Pfam" id="PF07719">
    <property type="entry name" value="TPR_2"/>
    <property type="match status" value="1"/>
</dbReference>
<dbReference type="Pfam" id="PF13181">
    <property type="entry name" value="TPR_8"/>
    <property type="match status" value="1"/>
</dbReference>
<feature type="signal peptide" evidence="4">
    <location>
        <begin position="1"/>
        <end position="20"/>
    </location>
</feature>
<feature type="chain" id="PRO_5028843320" evidence="4">
    <location>
        <begin position="21"/>
        <end position="252"/>
    </location>
</feature>
<feature type="repeat" description="TPR" evidence="3">
    <location>
        <begin position="170"/>
        <end position="203"/>
    </location>
</feature>
<accession>A0A7C9FQW5</accession>
<feature type="repeat" description="TPR" evidence="3">
    <location>
        <begin position="204"/>
        <end position="237"/>
    </location>
</feature>
<dbReference type="InterPro" id="IPR011990">
    <property type="entry name" value="TPR-like_helical_dom_sf"/>
</dbReference>
<dbReference type="SUPFAM" id="SSF48452">
    <property type="entry name" value="TPR-like"/>
    <property type="match status" value="1"/>
</dbReference>
<evidence type="ECO:0000313" key="5">
    <source>
        <dbReference type="EMBL" id="MPR35349.1"/>
    </source>
</evidence>
<reference evidence="5 6" key="1">
    <citation type="submission" date="2019-10" db="EMBL/GenBank/DDBJ databases">
        <title>Draft Genome Sequence of Cytophagaceae sp. SJW1-29.</title>
        <authorList>
            <person name="Choi A."/>
        </authorList>
    </citation>
    <scope>NUCLEOTIDE SEQUENCE [LARGE SCALE GENOMIC DNA]</scope>
    <source>
        <strain evidence="5 6">SJW1-29</strain>
    </source>
</reference>
<dbReference type="Proteomes" id="UP000479293">
    <property type="component" value="Unassembled WGS sequence"/>
</dbReference>
<dbReference type="InterPro" id="IPR013105">
    <property type="entry name" value="TPR_2"/>
</dbReference>
<dbReference type="Gene3D" id="1.25.40.10">
    <property type="entry name" value="Tetratricopeptide repeat domain"/>
    <property type="match status" value="1"/>
</dbReference>
<evidence type="ECO:0000256" key="2">
    <source>
        <dbReference type="ARBA" id="ARBA00022803"/>
    </source>
</evidence>
<dbReference type="PROSITE" id="PS50005">
    <property type="entry name" value="TPR"/>
    <property type="match status" value="2"/>
</dbReference>
<evidence type="ECO:0000256" key="4">
    <source>
        <dbReference type="SAM" id="SignalP"/>
    </source>
</evidence>
<name>A0A7C9FQW5_9BACT</name>
<dbReference type="SMART" id="SM00028">
    <property type="entry name" value="TPR"/>
    <property type="match status" value="2"/>
</dbReference>
<organism evidence="5 6">
    <name type="scientific">Salmonirosea aquatica</name>
    <dbReference type="NCBI Taxonomy" id="2654236"/>
    <lineage>
        <taxon>Bacteria</taxon>
        <taxon>Pseudomonadati</taxon>
        <taxon>Bacteroidota</taxon>
        <taxon>Cytophagia</taxon>
        <taxon>Cytophagales</taxon>
        <taxon>Spirosomataceae</taxon>
        <taxon>Salmonirosea</taxon>
    </lineage>
</organism>
<gene>
    <name evidence="5" type="ORF">GBK04_18830</name>
</gene>
<comment type="caution">
    <text evidence="5">The sequence shown here is derived from an EMBL/GenBank/DDBJ whole genome shotgun (WGS) entry which is preliminary data.</text>
</comment>